<keyword evidence="1" id="KW-0646">Protease inhibitor</keyword>
<evidence type="ECO:0000313" key="6">
    <source>
        <dbReference type="EMBL" id="KAJ8931826.1"/>
    </source>
</evidence>
<dbReference type="SUPFAM" id="SSF56574">
    <property type="entry name" value="Serpins"/>
    <property type="match status" value="1"/>
</dbReference>
<evidence type="ECO:0000259" key="4">
    <source>
        <dbReference type="PROSITE" id="PS50234"/>
    </source>
</evidence>
<dbReference type="Pfam" id="PF00079">
    <property type="entry name" value="Serpin"/>
    <property type="match status" value="1"/>
</dbReference>
<dbReference type="Pfam" id="PF08487">
    <property type="entry name" value="VIT"/>
    <property type="match status" value="1"/>
</dbReference>
<reference evidence="6" key="1">
    <citation type="journal article" date="2023" name="Insect Mol. Biol.">
        <title>Genome sequencing provides insights into the evolution of gene families encoding plant cell wall-degrading enzymes in longhorned beetles.</title>
        <authorList>
            <person name="Shin N.R."/>
            <person name="Okamura Y."/>
            <person name="Kirsch R."/>
            <person name="Pauchet Y."/>
        </authorList>
    </citation>
    <scope>NUCLEOTIDE SEQUENCE</scope>
    <source>
        <strain evidence="6">RBIC_L_NR</strain>
    </source>
</reference>
<dbReference type="InterPro" id="IPR042178">
    <property type="entry name" value="Serpin_sf_1"/>
</dbReference>
<evidence type="ECO:0000256" key="1">
    <source>
        <dbReference type="ARBA" id="ARBA00022690"/>
    </source>
</evidence>
<dbReference type="Gene3D" id="3.40.50.410">
    <property type="entry name" value="von Willebrand factor, type A domain"/>
    <property type="match status" value="1"/>
</dbReference>
<comment type="similarity">
    <text evidence="3">Belongs to the serpin family.</text>
</comment>
<dbReference type="InterPro" id="IPR036465">
    <property type="entry name" value="vWFA_dom_sf"/>
</dbReference>
<sequence>MNEDEVNALLRGHDNFAENIYQSILPYGGNIFFSPLSAHMLLTLISQDPGYHNKEAFTGLLRIFELDLAAEYYKKVLGLLQTSNTGTLTVGNKAFLRDNCQLQEVFNILLTNNFSYEVQSLDLSKHDFAVKSINAWVEDKTNRKIKDLVDSRSLIDSTRLVLVNTMNLNDKWAVPFNVDNTVQATFYLNNNDTVDIQMMRSKREVYYKSDSYLNAKVLELPFNNNDLSLVIVLPNKETTIAILEDNLRGWDLVNITDNMSKQEVDISLPKFKIDYGLALSEELDENAQLFGMIDNDEFLCFDKIQKKAFIDVNEEGIQATSGVNCTSVPSKNDEEGAPKTGLIIYEMDVKSNISNRFAKNLVVCKVKNTEKSAKEATFTVTLPETAFITEFIMELGGKSYKSYIKEKQEAKNIYNKALASGQSAGIVEASARDSNEFTVSVNLEPQSVAVFLLTYEEMLQCIHDQYELVLNIRPGQIVDNLNVEVTINESRPLKFIETPPLRSGNELNKIEKFLKPSTDIKILNTKTAVVKFSPDSKQQIKFARYLGTSISNGFCGQFIVQYSVERDPQGGEILLQDGYFVHFFAPNDLDPLPKHVVFVLDTSGSMNGRKISQLKDAMMSILNEIRQQDIISIVEFNSHIIVWDVNTERSTSFFYENYQDPFCSLSEFKLPDPTYASDVIINKAKNVIRRLSADGGTFMIGGLQIALRLVTRLNFNNNKVAIFSLSFGNGADKSFLRKLSLENLGFSRHIYEASDASLQLQAFYKQISSPLLFDITFKYESEVKNVTKTRFPIYFRGSELIVSGIYEGSNFPASINCCGSRGRVILKSVNETPVTSLERLWAYLTVKQLLEERDSAEEKTELTKKAVDLALKYSFVTEVTSLVVVKPDETHAVTTGEDDTDSEFKAAGLYHEQ</sequence>
<dbReference type="SMART" id="SM00609">
    <property type="entry name" value="VIT"/>
    <property type="match status" value="1"/>
</dbReference>
<dbReference type="InterPro" id="IPR036186">
    <property type="entry name" value="Serpin_sf"/>
</dbReference>
<comment type="caution">
    <text evidence="6">The sequence shown here is derived from an EMBL/GenBank/DDBJ whole genome shotgun (WGS) entry which is preliminary data.</text>
</comment>
<dbReference type="InterPro" id="IPR002035">
    <property type="entry name" value="VWF_A"/>
</dbReference>
<dbReference type="GO" id="GO:0032991">
    <property type="term" value="C:protein-containing complex"/>
    <property type="evidence" value="ECO:0007669"/>
    <property type="project" value="UniProtKB-ARBA"/>
</dbReference>
<feature type="domain" description="VWFA" evidence="4">
    <location>
        <begin position="595"/>
        <end position="767"/>
    </location>
</feature>
<protein>
    <submittedName>
        <fullName evidence="6">Uncharacterized protein</fullName>
    </submittedName>
</protein>
<dbReference type="PANTHER" id="PTHR10338">
    <property type="entry name" value="INTER-ALPHA-TRYPSIN INHIBITOR HEAVY CHAIN FAMILY MEMBER"/>
    <property type="match status" value="1"/>
</dbReference>
<dbReference type="AlphaFoldDB" id="A0AAV8X1L8"/>
<organism evidence="6 7">
    <name type="scientific">Rhamnusium bicolor</name>
    <dbReference type="NCBI Taxonomy" id="1586634"/>
    <lineage>
        <taxon>Eukaryota</taxon>
        <taxon>Metazoa</taxon>
        <taxon>Ecdysozoa</taxon>
        <taxon>Arthropoda</taxon>
        <taxon>Hexapoda</taxon>
        <taxon>Insecta</taxon>
        <taxon>Pterygota</taxon>
        <taxon>Neoptera</taxon>
        <taxon>Endopterygota</taxon>
        <taxon>Coleoptera</taxon>
        <taxon>Polyphaga</taxon>
        <taxon>Cucujiformia</taxon>
        <taxon>Chrysomeloidea</taxon>
        <taxon>Cerambycidae</taxon>
        <taxon>Lepturinae</taxon>
        <taxon>Rhagiini</taxon>
        <taxon>Rhamnusium</taxon>
    </lineage>
</organism>
<dbReference type="Proteomes" id="UP001162156">
    <property type="component" value="Unassembled WGS sequence"/>
</dbReference>
<dbReference type="InterPro" id="IPR050934">
    <property type="entry name" value="ITIH"/>
</dbReference>
<dbReference type="InterPro" id="IPR013694">
    <property type="entry name" value="VIT"/>
</dbReference>
<proteinExistence type="inferred from homology"/>
<keyword evidence="7" id="KW-1185">Reference proteome</keyword>
<evidence type="ECO:0000256" key="3">
    <source>
        <dbReference type="RuleBase" id="RU000411"/>
    </source>
</evidence>
<dbReference type="InterPro" id="IPR042185">
    <property type="entry name" value="Serpin_sf_2"/>
</dbReference>
<dbReference type="SMART" id="SM00327">
    <property type="entry name" value="VWA"/>
    <property type="match status" value="1"/>
</dbReference>
<dbReference type="InterPro" id="IPR023796">
    <property type="entry name" value="Serpin_dom"/>
</dbReference>
<gene>
    <name evidence="6" type="ORF">NQ314_015222</name>
</gene>
<dbReference type="PROSITE" id="PS51468">
    <property type="entry name" value="VIT"/>
    <property type="match status" value="1"/>
</dbReference>
<dbReference type="SUPFAM" id="SSF53300">
    <property type="entry name" value="vWA-like"/>
    <property type="match status" value="1"/>
</dbReference>
<dbReference type="PROSITE" id="PS50234">
    <property type="entry name" value="VWFA"/>
    <property type="match status" value="1"/>
</dbReference>
<evidence type="ECO:0000256" key="2">
    <source>
        <dbReference type="ARBA" id="ARBA00022900"/>
    </source>
</evidence>
<dbReference type="Gene3D" id="3.30.497.10">
    <property type="entry name" value="Antithrombin, subunit I, domain 2"/>
    <property type="match status" value="1"/>
</dbReference>
<dbReference type="EMBL" id="JANEYF010004223">
    <property type="protein sequence ID" value="KAJ8931826.1"/>
    <property type="molecule type" value="Genomic_DNA"/>
</dbReference>
<accession>A0AAV8X1L8</accession>
<dbReference type="PANTHER" id="PTHR10338:SF108">
    <property type="entry name" value="INTER-ALPHA-TRYPSIN INHIBITOR HEAVY CHAIN H4-LIKE PROTEIN"/>
    <property type="match status" value="1"/>
</dbReference>
<dbReference type="GO" id="GO:0004867">
    <property type="term" value="F:serine-type endopeptidase inhibitor activity"/>
    <property type="evidence" value="ECO:0007669"/>
    <property type="project" value="UniProtKB-KW"/>
</dbReference>
<name>A0AAV8X1L8_9CUCU</name>
<dbReference type="SMART" id="SM00093">
    <property type="entry name" value="SERPIN"/>
    <property type="match status" value="1"/>
</dbReference>
<evidence type="ECO:0000259" key="5">
    <source>
        <dbReference type="PROSITE" id="PS51468"/>
    </source>
</evidence>
<dbReference type="Gene3D" id="2.30.39.10">
    <property type="entry name" value="Alpha-1-antitrypsin, domain 1"/>
    <property type="match status" value="1"/>
</dbReference>
<keyword evidence="2" id="KW-0722">Serine protease inhibitor</keyword>
<feature type="domain" description="VIT" evidence="5">
    <location>
        <begin position="328"/>
        <end position="457"/>
    </location>
</feature>
<evidence type="ECO:0000313" key="7">
    <source>
        <dbReference type="Proteomes" id="UP001162156"/>
    </source>
</evidence>